<dbReference type="InterPro" id="IPR058626">
    <property type="entry name" value="MdtA-like_b-barrel"/>
</dbReference>
<feature type="domain" description="Multidrug resistance protein MdtA-like C-terminal permuted SH3" evidence="6">
    <location>
        <begin position="307"/>
        <end position="365"/>
    </location>
</feature>
<accession>A0A859QBJ1</accession>
<dbReference type="GO" id="GO:0030313">
    <property type="term" value="C:cell envelope"/>
    <property type="evidence" value="ECO:0007669"/>
    <property type="project" value="UniProtKB-SubCell"/>
</dbReference>
<dbReference type="NCBIfam" id="TIGR01730">
    <property type="entry name" value="RND_mfp"/>
    <property type="match status" value="1"/>
</dbReference>
<evidence type="ECO:0000259" key="3">
    <source>
        <dbReference type="Pfam" id="PF25876"/>
    </source>
</evidence>
<reference evidence="7 8" key="1">
    <citation type="submission" date="2019-06" db="EMBL/GenBank/DDBJ databases">
        <title>Complete genome sequence of Ensifer mexicanus ITTG R7 isolated from nodules of Acacia angustissima (Mill.) Kuntze.</title>
        <authorList>
            <person name="Rincon-Rosales R."/>
            <person name="Rogel M.A."/>
            <person name="Guerrero G."/>
            <person name="Rincon-Molina C.I."/>
            <person name="Lopez-Lopez A."/>
            <person name="Martinez-Romero E."/>
        </authorList>
    </citation>
    <scope>NUCLEOTIDE SEQUENCE [LARGE SCALE GENOMIC DNA]</scope>
    <source>
        <strain evidence="7 8">ITTG R7</strain>
    </source>
</reference>
<dbReference type="KEGG" id="emx:FKV68_01315"/>
<name>A0A859QBJ1_9HYPH</name>
<dbReference type="EMBL" id="CP041238">
    <property type="protein sequence ID" value="QLL60173.1"/>
    <property type="molecule type" value="Genomic_DNA"/>
</dbReference>
<evidence type="ECO:0000259" key="5">
    <source>
        <dbReference type="Pfam" id="PF25944"/>
    </source>
</evidence>
<protein>
    <submittedName>
        <fullName evidence="7">Efflux RND transporter periplasmic adaptor subunit</fullName>
    </submittedName>
</protein>
<evidence type="ECO:0000256" key="1">
    <source>
        <dbReference type="ARBA" id="ARBA00004196"/>
    </source>
</evidence>
<dbReference type="SUPFAM" id="SSF111369">
    <property type="entry name" value="HlyD-like secretion proteins"/>
    <property type="match status" value="1"/>
</dbReference>
<feature type="domain" description="Multidrug resistance protein MdtA-like beta-barrel" evidence="5">
    <location>
        <begin position="212"/>
        <end position="299"/>
    </location>
</feature>
<gene>
    <name evidence="7" type="ORF">FKV68_01315</name>
</gene>
<dbReference type="Gene3D" id="2.40.50.100">
    <property type="match status" value="1"/>
</dbReference>
<feature type="domain" description="Multidrug resistance protein MdtA-like barrel-sandwich hybrid" evidence="4">
    <location>
        <begin position="67"/>
        <end position="198"/>
    </location>
</feature>
<dbReference type="Pfam" id="PF25917">
    <property type="entry name" value="BSH_RND"/>
    <property type="match status" value="1"/>
</dbReference>
<dbReference type="Pfam" id="PF25944">
    <property type="entry name" value="Beta-barrel_RND"/>
    <property type="match status" value="1"/>
</dbReference>
<evidence type="ECO:0000259" key="4">
    <source>
        <dbReference type="Pfam" id="PF25917"/>
    </source>
</evidence>
<dbReference type="InterPro" id="IPR058627">
    <property type="entry name" value="MdtA-like_C"/>
</dbReference>
<dbReference type="GO" id="GO:0046677">
    <property type="term" value="P:response to antibiotic"/>
    <property type="evidence" value="ECO:0007669"/>
    <property type="project" value="TreeGrafter"/>
</dbReference>
<sequence length="384" mass="40711">MIGPASCVRLMLAYLAGSAALCVNSTSFAQQASPQAMPPPAVVVEKVEVQQVSNPSRFTARVEAIDAVDVRARVTGFLRAVAFRDGQAVKTGDILFEIEPDQLEASVASARAQVARAEATRKSAERTLARNQDLFARNTVSRAVLDDAQAAFDVAAADALAAEAALNAAELNLSYTRITAPISGRIGRAMFTVGNLVGPDSGSLARVVSLDPIRVAFAMTEGLLVTARQQEAGGSQLDPGAFKLSLRLANGTEYDEPGRIEFVENEVDPQTGTVTARAVFPNPHHVLIPGQFVTLSIEEKEVPKLPVVPQMAVLQDREGRFVYLLGQNNTVSQRRIDTGARISNGWAVTTGLDGGEQVVVQGIQRLADGMTVQPSEGQPLDGGP</sequence>
<comment type="subcellular location">
    <subcellularLocation>
        <location evidence="1">Cell envelope</location>
    </subcellularLocation>
</comment>
<dbReference type="Pfam" id="PF25967">
    <property type="entry name" value="RND-MFP_C"/>
    <property type="match status" value="1"/>
</dbReference>
<dbReference type="GO" id="GO:0022857">
    <property type="term" value="F:transmembrane transporter activity"/>
    <property type="evidence" value="ECO:0007669"/>
    <property type="project" value="InterPro"/>
</dbReference>
<dbReference type="AlphaFoldDB" id="A0A859QBJ1"/>
<evidence type="ECO:0000259" key="6">
    <source>
        <dbReference type="Pfam" id="PF25967"/>
    </source>
</evidence>
<feature type="domain" description="Multidrug resistance protein MdtA-like alpha-helical hairpin" evidence="3">
    <location>
        <begin position="108"/>
        <end position="176"/>
    </location>
</feature>
<dbReference type="Pfam" id="PF25876">
    <property type="entry name" value="HH_MFP_RND"/>
    <property type="match status" value="1"/>
</dbReference>
<dbReference type="Proteomes" id="UP000510721">
    <property type="component" value="Chromosome"/>
</dbReference>
<dbReference type="Gene3D" id="2.40.420.20">
    <property type="match status" value="1"/>
</dbReference>
<organism evidence="7 8">
    <name type="scientific">Sinorhizobium mexicanum</name>
    <dbReference type="NCBI Taxonomy" id="375549"/>
    <lineage>
        <taxon>Bacteria</taxon>
        <taxon>Pseudomonadati</taxon>
        <taxon>Pseudomonadota</taxon>
        <taxon>Alphaproteobacteria</taxon>
        <taxon>Hyphomicrobiales</taxon>
        <taxon>Rhizobiaceae</taxon>
        <taxon>Sinorhizobium/Ensifer group</taxon>
        <taxon>Sinorhizobium</taxon>
    </lineage>
</organism>
<dbReference type="Gene3D" id="1.10.287.470">
    <property type="entry name" value="Helix hairpin bin"/>
    <property type="match status" value="1"/>
</dbReference>
<evidence type="ECO:0000313" key="8">
    <source>
        <dbReference type="Proteomes" id="UP000510721"/>
    </source>
</evidence>
<comment type="similarity">
    <text evidence="2">Belongs to the membrane fusion protein (MFP) (TC 8.A.1) family.</text>
</comment>
<dbReference type="Gene3D" id="2.40.30.170">
    <property type="match status" value="1"/>
</dbReference>
<proteinExistence type="inferred from homology"/>
<dbReference type="RefSeq" id="WP_180939767.1">
    <property type="nucleotide sequence ID" value="NZ_CP041238.1"/>
</dbReference>
<evidence type="ECO:0000256" key="2">
    <source>
        <dbReference type="ARBA" id="ARBA00009477"/>
    </source>
</evidence>
<dbReference type="PANTHER" id="PTHR30158">
    <property type="entry name" value="ACRA/E-RELATED COMPONENT OF DRUG EFFLUX TRANSPORTER"/>
    <property type="match status" value="1"/>
</dbReference>
<dbReference type="InterPro" id="IPR006143">
    <property type="entry name" value="RND_pump_MFP"/>
</dbReference>
<keyword evidence="8" id="KW-1185">Reference proteome</keyword>
<dbReference type="InterPro" id="IPR058625">
    <property type="entry name" value="MdtA-like_BSH"/>
</dbReference>
<dbReference type="InterPro" id="IPR058624">
    <property type="entry name" value="MdtA-like_HH"/>
</dbReference>
<evidence type="ECO:0000313" key="7">
    <source>
        <dbReference type="EMBL" id="QLL60173.1"/>
    </source>
</evidence>
<dbReference type="GO" id="GO:0005886">
    <property type="term" value="C:plasma membrane"/>
    <property type="evidence" value="ECO:0007669"/>
    <property type="project" value="TreeGrafter"/>
</dbReference>